<proteinExistence type="predicted"/>
<sequence length="72" mass="7987">MTNPTIKHKNNVSVANFWFPVDLVKKLTKNQNSNILASNRAVLVVNANGPMDMLLNTHVLLVNSVDNLTTQD</sequence>
<name>A0A8H9IFK5_9ALTE</name>
<dbReference type="AlphaFoldDB" id="A0A8H9IFK5"/>
<gene>
    <name evidence="1" type="ORF">GCM10011274_42430</name>
</gene>
<reference evidence="1 2" key="1">
    <citation type="journal article" date="2014" name="Int. J. Syst. Evol. Microbiol.">
        <title>Complete genome sequence of Corynebacterium casei LMG S-19264T (=DSM 44701T), isolated from a smear-ripened cheese.</title>
        <authorList>
            <consortium name="US DOE Joint Genome Institute (JGI-PGF)"/>
            <person name="Walter F."/>
            <person name="Albersmeier A."/>
            <person name="Kalinowski J."/>
            <person name="Ruckert C."/>
        </authorList>
    </citation>
    <scope>NUCLEOTIDE SEQUENCE [LARGE SCALE GENOMIC DNA]</scope>
    <source>
        <strain evidence="1 2">KCTC 32337</strain>
    </source>
</reference>
<protein>
    <submittedName>
        <fullName evidence="1">Uncharacterized protein</fullName>
    </submittedName>
</protein>
<dbReference type="EMBL" id="BMZC01000016">
    <property type="protein sequence ID" value="GGZ80018.1"/>
    <property type="molecule type" value="Genomic_DNA"/>
</dbReference>
<evidence type="ECO:0000313" key="2">
    <source>
        <dbReference type="Proteomes" id="UP000622604"/>
    </source>
</evidence>
<organism evidence="1 2">
    <name type="scientific">Paraglaciecola chathamensis</name>
    <dbReference type="NCBI Taxonomy" id="368405"/>
    <lineage>
        <taxon>Bacteria</taxon>
        <taxon>Pseudomonadati</taxon>
        <taxon>Pseudomonadota</taxon>
        <taxon>Gammaproteobacteria</taxon>
        <taxon>Alteromonadales</taxon>
        <taxon>Alteromonadaceae</taxon>
        <taxon>Paraglaciecola</taxon>
    </lineage>
</organism>
<dbReference type="Proteomes" id="UP000622604">
    <property type="component" value="Unassembled WGS sequence"/>
</dbReference>
<accession>A0A8H9IFK5</accession>
<evidence type="ECO:0000313" key="1">
    <source>
        <dbReference type="EMBL" id="GGZ80018.1"/>
    </source>
</evidence>
<comment type="caution">
    <text evidence="1">The sequence shown here is derived from an EMBL/GenBank/DDBJ whole genome shotgun (WGS) entry which is preliminary data.</text>
</comment>